<organism evidence="1 2">
    <name type="scientific">Engystomops pustulosus</name>
    <name type="common">Tungara frog</name>
    <name type="synonym">Physalaemus pustulosus</name>
    <dbReference type="NCBI Taxonomy" id="76066"/>
    <lineage>
        <taxon>Eukaryota</taxon>
        <taxon>Metazoa</taxon>
        <taxon>Chordata</taxon>
        <taxon>Craniata</taxon>
        <taxon>Vertebrata</taxon>
        <taxon>Euteleostomi</taxon>
        <taxon>Amphibia</taxon>
        <taxon>Batrachia</taxon>
        <taxon>Anura</taxon>
        <taxon>Neobatrachia</taxon>
        <taxon>Hyloidea</taxon>
        <taxon>Leptodactylidae</taxon>
        <taxon>Leiuperinae</taxon>
        <taxon>Engystomops</taxon>
    </lineage>
</organism>
<evidence type="ECO:0000313" key="2">
    <source>
        <dbReference type="Proteomes" id="UP000824782"/>
    </source>
</evidence>
<gene>
    <name evidence="1" type="ORF">GDO81_005682</name>
</gene>
<dbReference type="Proteomes" id="UP000824782">
    <property type="component" value="Unassembled WGS sequence"/>
</dbReference>
<keyword evidence="2" id="KW-1185">Reference proteome</keyword>
<protein>
    <submittedName>
        <fullName evidence="1">Uncharacterized protein</fullName>
    </submittedName>
</protein>
<accession>A0AAV7CSX8</accession>
<evidence type="ECO:0000313" key="1">
    <source>
        <dbReference type="EMBL" id="KAG8587482.1"/>
    </source>
</evidence>
<dbReference type="EMBL" id="WNYA01000002">
    <property type="protein sequence ID" value="KAG8587482.1"/>
    <property type="molecule type" value="Genomic_DNA"/>
</dbReference>
<comment type="caution">
    <text evidence="1">The sequence shown here is derived from an EMBL/GenBank/DDBJ whole genome shotgun (WGS) entry which is preliminary data.</text>
</comment>
<sequence>MPTDQQIRPYPAHRHVHAPVLCSSLVAHMLHSCVSMPGPIAVHCVLWTCTCSLAEEKGDGICSLPGMGTAILENRSRGTENKR</sequence>
<name>A0AAV7CSX8_ENGPU</name>
<dbReference type="AlphaFoldDB" id="A0AAV7CSX8"/>
<proteinExistence type="predicted"/>
<reference evidence="1" key="1">
    <citation type="thesis" date="2020" institute="ProQuest LLC" country="789 East Eisenhower Parkway, Ann Arbor, MI, USA">
        <title>Comparative Genomics and Chromosome Evolution.</title>
        <authorList>
            <person name="Mudd A.B."/>
        </authorList>
    </citation>
    <scope>NUCLEOTIDE SEQUENCE</scope>
    <source>
        <strain evidence="1">237g6f4</strain>
        <tissue evidence="1">Blood</tissue>
    </source>
</reference>